<feature type="region of interest" description="Disordered" evidence="1">
    <location>
        <begin position="110"/>
        <end position="135"/>
    </location>
</feature>
<dbReference type="KEGG" id="sgf:HEP81_03727"/>
<dbReference type="Gene3D" id="3.40.50.300">
    <property type="entry name" value="P-loop containing nucleotide triphosphate hydrolases"/>
    <property type="match status" value="1"/>
</dbReference>
<feature type="domain" description="IstB-like ATP-binding" evidence="2">
    <location>
        <begin position="8"/>
        <end position="105"/>
    </location>
</feature>
<dbReference type="GO" id="GO:0005524">
    <property type="term" value="F:ATP binding"/>
    <property type="evidence" value="ECO:0007669"/>
    <property type="project" value="InterPro"/>
</dbReference>
<protein>
    <submittedName>
        <fullName evidence="3">IstB-like ATP binding protein</fullName>
    </submittedName>
</protein>
<dbReference type="Proteomes" id="UP000516422">
    <property type="component" value="Chromosome"/>
</dbReference>
<proteinExistence type="predicted"/>
<dbReference type="Pfam" id="PF01695">
    <property type="entry name" value="IstB_IS21"/>
    <property type="match status" value="1"/>
</dbReference>
<dbReference type="SUPFAM" id="SSF52540">
    <property type="entry name" value="P-loop containing nucleoside triphosphate hydrolases"/>
    <property type="match status" value="1"/>
</dbReference>
<accession>A0A7H1Q145</accession>
<reference evidence="3 4" key="1">
    <citation type="submission" date="2020-04" db="EMBL/GenBank/DDBJ databases">
        <title>Characterization and engineering of Streptomyces griseofuscus DSM40191 as a potential heterologous host for expression of BGCs.</title>
        <authorList>
            <person name="Gren T."/>
            <person name="Whitford C.M."/>
            <person name="Mohite O.S."/>
            <person name="Joergensen T.S."/>
            <person name="Nielsen J.B."/>
            <person name="Lee S.Y."/>
            <person name="Weber T."/>
        </authorList>
    </citation>
    <scope>NUCLEOTIDE SEQUENCE [LARGE SCALE GENOMIC DNA]</scope>
    <source>
        <strain evidence="3 4">DSM 40191</strain>
    </source>
</reference>
<evidence type="ECO:0000313" key="3">
    <source>
        <dbReference type="EMBL" id="QNT94025.1"/>
    </source>
</evidence>
<dbReference type="EMBL" id="CP051006">
    <property type="protein sequence ID" value="QNT94025.1"/>
    <property type="molecule type" value="Genomic_DNA"/>
</dbReference>
<evidence type="ECO:0000256" key="1">
    <source>
        <dbReference type="SAM" id="MobiDB-lite"/>
    </source>
</evidence>
<sequence length="155" mass="17194">MNEPAEAADEKKPARTPARCGRVDLLCLDEFGYLVPDKSGAKLLFQVFTEREERRAIAIASNAPFPEWRQTFTDPRLRSAIVGRVTFNTHIVETGTDGFRLAQAQKRRRQSCQGRSDTIPSCASARRSRARETGSGSGFVGDILAAVTTYETKTR</sequence>
<evidence type="ECO:0000313" key="4">
    <source>
        <dbReference type="Proteomes" id="UP000516422"/>
    </source>
</evidence>
<dbReference type="InterPro" id="IPR002611">
    <property type="entry name" value="IstB_ATP-bd"/>
</dbReference>
<dbReference type="InterPro" id="IPR027417">
    <property type="entry name" value="P-loop_NTPase"/>
</dbReference>
<organism evidence="3 4">
    <name type="scientific">Streptomyces griseofuscus</name>
    <dbReference type="NCBI Taxonomy" id="146922"/>
    <lineage>
        <taxon>Bacteria</taxon>
        <taxon>Bacillati</taxon>
        <taxon>Actinomycetota</taxon>
        <taxon>Actinomycetes</taxon>
        <taxon>Kitasatosporales</taxon>
        <taxon>Streptomycetaceae</taxon>
        <taxon>Streptomyces</taxon>
    </lineage>
</organism>
<dbReference type="AlphaFoldDB" id="A0A7H1Q145"/>
<name>A0A7H1Q145_9ACTN</name>
<feature type="compositionally biased region" description="Polar residues" evidence="1">
    <location>
        <begin position="111"/>
        <end position="121"/>
    </location>
</feature>
<gene>
    <name evidence="3" type="ORF">HEP81_03727</name>
</gene>
<evidence type="ECO:0000259" key="2">
    <source>
        <dbReference type="Pfam" id="PF01695"/>
    </source>
</evidence>